<dbReference type="GO" id="GO:0016020">
    <property type="term" value="C:membrane"/>
    <property type="evidence" value="ECO:0007669"/>
    <property type="project" value="InterPro"/>
</dbReference>
<keyword evidence="4 6" id="KW-1133">Transmembrane helix</keyword>
<sequence precursor="true">MRTLAAILTGFLAEPARAAARLAGGSSPDIPWLRLVLSFAVCIVVAFGVIVALRKFQRTTRGNRFARMLGRDSARVKPTIRLLEMRQIGMHADLCLIEFDNQQLLLAATAHRVEVLEKRAVPCATKVGDDA</sequence>
<dbReference type="Pfam" id="PF04347">
    <property type="entry name" value="FliO"/>
    <property type="match status" value="1"/>
</dbReference>
<evidence type="ECO:0000313" key="8">
    <source>
        <dbReference type="Proteomes" id="UP000037643"/>
    </source>
</evidence>
<keyword evidence="3 6" id="KW-0812">Transmembrane</keyword>
<evidence type="ECO:0000313" key="7">
    <source>
        <dbReference type="EMBL" id="AKM07975.1"/>
    </source>
</evidence>
<reference evidence="7 8" key="1">
    <citation type="submission" date="2015-06" db="EMBL/GenBank/DDBJ databases">
        <authorList>
            <person name="Kim K.M."/>
        </authorList>
    </citation>
    <scope>NUCLEOTIDE SEQUENCE [LARGE SCALE GENOMIC DNA]</scope>
    <source>
        <strain evidence="7 8">KCTC 22370</strain>
    </source>
</reference>
<comment type="subcellular location">
    <subcellularLocation>
        <location evidence="1">Cell membrane</location>
    </subcellularLocation>
</comment>
<evidence type="ECO:0000256" key="2">
    <source>
        <dbReference type="ARBA" id="ARBA00022475"/>
    </source>
</evidence>
<dbReference type="STRING" id="543877.AM2010_1913"/>
<accession>A0A0G3X8S7</accession>
<protein>
    <submittedName>
        <fullName evidence="7">Uncharacterized protein</fullName>
    </submittedName>
</protein>
<dbReference type="KEGG" id="amx:AM2010_1913"/>
<evidence type="ECO:0000256" key="1">
    <source>
        <dbReference type="ARBA" id="ARBA00004236"/>
    </source>
</evidence>
<name>A0A0G3X8S7_9SPHN</name>
<feature type="transmembrane region" description="Helical" evidence="6">
    <location>
        <begin position="34"/>
        <end position="53"/>
    </location>
</feature>
<evidence type="ECO:0000256" key="3">
    <source>
        <dbReference type="ARBA" id="ARBA00022692"/>
    </source>
</evidence>
<dbReference type="OrthoDB" id="49724at335929"/>
<dbReference type="PATRIC" id="fig|543877.4.peg.1942"/>
<evidence type="ECO:0000256" key="5">
    <source>
        <dbReference type="ARBA" id="ARBA00023136"/>
    </source>
</evidence>
<keyword evidence="2" id="KW-1003">Cell membrane</keyword>
<keyword evidence="5 6" id="KW-0472">Membrane</keyword>
<dbReference type="GO" id="GO:0044781">
    <property type="term" value="P:bacterial-type flagellum organization"/>
    <property type="evidence" value="ECO:0007669"/>
    <property type="project" value="InterPro"/>
</dbReference>
<evidence type="ECO:0000256" key="4">
    <source>
        <dbReference type="ARBA" id="ARBA00022989"/>
    </source>
</evidence>
<dbReference type="RefSeq" id="WP_058350953.1">
    <property type="nucleotide sequence ID" value="NZ_CP011805.1"/>
</dbReference>
<gene>
    <name evidence="7" type="ORF">AM2010_1913</name>
</gene>
<keyword evidence="8" id="KW-1185">Reference proteome</keyword>
<dbReference type="InterPro" id="IPR022781">
    <property type="entry name" value="Flagellar_biosynth_FliO"/>
</dbReference>
<dbReference type="Proteomes" id="UP000037643">
    <property type="component" value="Chromosome"/>
</dbReference>
<evidence type="ECO:0000256" key="6">
    <source>
        <dbReference type="SAM" id="Phobius"/>
    </source>
</evidence>
<dbReference type="AlphaFoldDB" id="A0A0G3X8S7"/>
<organism evidence="7 8">
    <name type="scientific">Pelagerythrobacter marensis</name>
    <dbReference type="NCBI Taxonomy" id="543877"/>
    <lineage>
        <taxon>Bacteria</taxon>
        <taxon>Pseudomonadati</taxon>
        <taxon>Pseudomonadota</taxon>
        <taxon>Alphaproteobacteria</taxon>
        <taxon>Sphingomonadales</taxon>
        <taxon>Erythrobacteraceae</taxon>
        <taxon>Pelagerythrobacter</taxon>
    </lineage>
</organism>
<proteinExistence type="predicted"/>
<dbReference type="EMBL" id="CP011805">
    <property type="protein sequence ID" value="AKM07975.1"/>
    <property type="molecule type" value="Genomic_DNA"/>
</dbReference>